<proteinExistence type="predicted"/>
<dbReference type="EMBL" id="MN739179">
    <property type="protein sequence ID" value="QHS92477.1"/>
    <property type="molecule type" value="Genomic_DNA"/>
</dbReference>
<sequence length="63" mass="7115">MEKVQRLNGFGSERWLFITAKVNLNEGLRYSLVPGDGRKPLSDKYSERGGVNDGAQDIYLKNL</sequence>
<name>A0A6C0BJD1_9ZZZZ</name>
<reference evidence="1" key="1">
    <citation type="journal article" date="2020" name="Nature">
        <title>Giant virus diversity and host interactions through global metagenomics.</title>
        <authorList>
            <person name="Schulz F."/>
            <person name="Roux S."/>
            <person name="Paez-Espino D."/>
            <person name="Jungbluth S."/>
            <person name="Walsh D.A."/>
            <person name="Denef V.J."/>
            <person name="McMahon K.D."/>
            <person name="Konstantinidis K.T."/>
            <person name="Eloe-Fadrosh E.A."/>
            <person name="Kyrpides N.C."/>
            <person name="Woyke T."/>
        </authorList>
    </citation>
    <scope>NUCLEOTIDE SEQUENCE</scope>
    <source>
        <strain evidence="1">GVMAG-M-3300014204-73</strain>
    </source>
</reference>
<dbReference type="AlphaFoldDB" id="A0A6C0BJD1"/>
<organism evidence="1">
    <name type="scientific">viral metagenome</name>
    <dbReference type="NCBI Taxonomy" id="1070528"/>
    <lineage>
        <taxon>unclassified sequences</taxon>
        <taxon>metagenomes</taxon>
        <taxon>organismal metagenomes</taxon>
    </lineage>
</organism>
<protein>
    <submittedName>
        <fullName evidence="1">Uncharacterized protein</fullName>
    </submittedName>
</protein>
<accession>A0A6C0BJD1</accession>
<evidence type="ECO:0000313" key="1">
    <source>
        <dbReference type="EMBL" id="QHS92477.1"/>
    </source>
</evidence>